<gene>
    <name evidence="1" type="ordered locus">GM21_0806</name>
</gene>
<proteinExistence type="predicted"/>
<accession>C6E139</accession>
<evidence type="ECO:0000313" key="1">
    <source>
        <dbReference type="EMBL" id="ACT16879.1"/>
    </source>
</evidence>
<sequence length="35" mass="3788">METCETGDLHIPKLKVAGSNPVSRSKKYKDLAITG</sequence>
<dbReference type="EMBL" id="CP001661">
    <property type="protein sequence ID" value="ACT16879.1"/>
    <property type="molecule type" value="Genomic_DNA"/>
</dbReference>
<name>C6E139_GEOSM</name>
<dbReference type="KEGG" id="gem:GM21_0806"/>
<reference evidence="1" key="1">
    <citation type="submission" date="2009-07" db="EMBL/GenBank/DDBJ databases">
        <title>Complete sequence of Geobacter sp. M21.</title>
        <authorList>
            <consortium name="US DOE Joint Genome Institute"/>
            <person name="Lucas S."/>
            <person name="Copeland A."/>
            <person name="Lapidus A."/>
            <person name="Glavina del Rio T."/>
            <person name="Dalin E."/>
            <person name="Tice H."/>
            <person name="Bruce D."/>
            <person name="Goodwin L."/>
            <person name="Pitluck S."/>
            <person name="Saunders E."/>
            <person name="Brettin T."/>
            <person name="Detter J.C."/>
            <person name="Han C."/>
            <person name="Larimer F."/>
            <person name="Land M."/>
            <person name="Hauser L."/>
            <person name="Kyrpides N."/>
            <person name="Ovchinnikova G."/>
            <person name="Lovley D."/>
        </authorList>
    </citation>
    <scope>NUCLEOTIDE SEQUENCE [LARGE SCALE GENOMIC DNA]</scope>
    <source>
        <strain evidence="1">M21</strain>
    </source>
</reference>
<dbReference type="HOGENOM" id="CLU_3365197_0_0_7"/>
<protein>
    <submittedName>
        <fullName evidence="1">Uncharacterized protein</fullName>
    </submittedName>
</protein>
<dbReference type="AlphaFoldDB" id="C6E139"/>
<organism evidence="1">
    <name type="scientific">Geobacter sp. (strain M21)</name>
    <dbReference type="NCBI Taxonomy" id="443144"/>
    <lineage>
        <taxon>Bacteria</taxon>
        <taxon>Pseudomonadati</taxon>
        <taxon>Thermodesulfobacteriota</taxon>
        <taxon>Desulfuromonadia</taxon>
        <taxon>Geobacterales</taxon>
        <taxon>Geobacteraceae</taxon>
        <taxon>Geobacter</taxon>
    </lineage>
</organism>